<evidence type="ECO:0000256" key="3">
    <source>
        <dbReference type="ARBA" id="ARBA00022475"/>
    </source>
</evidence>
<feature type="transmembrane region" description="Helical" evidence="8">
    <location>
        <begin position="103"/>
        <end position="123"/>
    </location>
</feature>
<evidence type="ECO:0000256" key="7">
    <source>
        <dbReference type="PIRNR" id="PIRNR016636"/>
    </source>
</evidence>
<evidence type="ECO:0000313" key="9">
    <source>
        <dbReference type="EMBL" id="HIS48137.1"/>
    </source>
</evidence>
<feature type="transmembrane region" description="Helical" evidence="8">
    <location>
        <begin position="507"/>
        <end position="527"/>
    </location>
</feature>
<protein>
    <submittedName>
        <fullName evidence="9">MBOAT family protein</fullName>
    </submittedName>
</protein>
<dbReference type="Proteomes" id="UP000823927">
    <property type="component" value="Unassembled WGS sequence"/>
</dbReference>
<organism evidence="9 10">
    <name type="scientific">Candidatus Scybalocola faecigallinarum</name>
    <dbReference type="NCBI Taxonomy" id="2840941"/>
    <lineage>
        <taxon>Bacteria</taxon>
        <taxon>Bacillati</taxon>
        <taxon>Bacillota</taxon>
        <taxon>Clostridia</taxon>
        <taxon>Lachnospirales</taxon>
        <taxon>Lachnospiraceae</taxon>
        <taxon>Lachnospiraceae incertae sedis</taxon>
        <taxon>Candidatus Scybalocola (ex Gilroy et al. 2021)</taxon>
    </lineage>
</organism>
<name>A0A9D1F6M0_9FIRM</name>
<dbReference type="AlphaFoldDB" id="A0A9D1F6M0"/>
<sequence length="536" mass="60852">MAIDSYYSIAYLAIFLPAVVIAYTVFPKKARWFVLLISSGIFFWSMSGKLLIWLIVSIFSIHYGGIYLSLLQKERDGKMARAKAQQGGPSKKEIRKLYQKKQLAVAAAVALFNVGILVFLKYTPFFGANMNRFLAWIKAPFSLNIPSFVVPIGISFYTLQAVAYVMDVYREKFPAERNIFRLALYMSFFPQLMEGPICRYPDTSGALWQGERIQFENLVSGMQRIAFGMMKKLVIADRLNLFIKNVFTNYNQYDGGITALAAVLYTCQLYMDFSGTMDIVLGTGEIFGVTLPENFRQPFFSKSISEFWQRWHITLGAWFKDYIFYPLSMTGPMKKLTSHGRKRLGNHYGPLTAGACGLFCVWLLNGLWHGAGWHYIFFGMYHFALILAGSLWEPAAAAICRLLHIRRTSVPWKGVQIARTAVLVCIGELFFRAHGLRAGLFMFFNIIWGFSLSSFGDGTVFNVGMDKKDFLIAFIGVLIVLVNSIMKEKGTRPRKWLADRPVVFRWALCYGLILFVVIFGAYGAGYVPLDPIYANF</sequence>
<evidence type="ECO:0000256" key="4">
    <source>
        <dbReference type="ARBA" id="ARBA00022692"/>
    </source>
</evidence>
<keyword evidence="5 8" id="KW-1133">Transmembrane helix</keyword>
<dbReference type="PANTHER" id="PTHR13285:SF18">
    <property type="entry name" value="PROTEIN-CYSTEINE N-PALMITOYLTRANSFERASE RASP"/>
    <property type="match status" value="1"/>
</dbReference>
<dbReference type="InterPro" id="IPR004299">
    <property type="entry name" value="MBOAT_fam"/>
</dbReference>
<evidence type="ECO:0000256" key="8">
    <source>
        <dbReference type="SAM" id="Phobius"/>
    </source>
</evidence>
<evidence type="ECO:0000313" key="10">
    <source>
        <dbReference type="Proteomes" id="UP000823927"/>
    </source>
</evidence>
<comment type="caution">
    <text evidence="9">The sequence shown here is derived from an EMBL/GenBank/DDBJ whole genome shotgun (WGS) entry which is preliminary data.</text>
</comment>
<dbReference type="GO" id="GO:0005886">
    <property type="term" value="C:plasma membrane"/>
    <property type="evidence" value="ECO:0007669"/>
    <property type="project" value="UniProtKB-SubCell"/>
</dbReference>
<dbReference type="EMBL" id="DVIT01000044">
    <property type="protein sequence ID" value="HIS48137.1"/>
    <property type="molecule type" value="Genomic_DNA"/>
</dbReference>
<keyword evidence="3 7" id="KW-1003">Cell membrane</keyword>
<evidence type="ECO:0000256" key="1">
    <source>
        <dbReference type="ARBA" id="ARBA00004651"/>
    </source>
</evidence>
<evidence type="ECO:0000256" key="5">
    <source>
        <dbReference type="ARBA" id="ARBA00022989"/>
    </source>
</evidence>
<feature type="transmembrane region" description="Helical" evidence="8">
    <location>
        <begin position="470"/>
        <end position="486"/>
    </location>
</feature>
<dbReference type="InterPro" id="IPR051085">
    <property type="entry name" value="MB_O-acyltransferase"/>
</dbReference>
<proteinExistence type="inferred from homology"/>
<dbReference type="PIRSF" id="PIRSF016636">
    <property type="entry name" value="AlgI_DltB"/>
    <property type="match status" value="1"/>
</dbReference>
<dbReference type="InterPro" id="IPR024194">
    <property type="entry name" value="Ac/AlaTfrase_AlgI/DltB"/>
</dbReference>
<feature type="transmembrane region" description="Helical" evidence="8">
    <location>
        <begin position="421"/>
        <end position="450"/>
    </location>
</feature>
<feature type="transmembrane region" description="Helical" evidence="8">
    <location>
        <begin position="52"/>
        <end position="71"/>
    </location>
</feature>
<dbReference type="GO" id="GO:0042121">
    <property type="term" value="P:alginic acid biosynthetic process"/>
    <property type="evidence" value="ECO:0007669"/>
    <property type="project" value="InterPro"/>
</dbReference>
<gene>
    <name evidence="9" type="ORF">IAB46_11420</name>
</gene>
<comment type="subcellular location">
    <subcellularLocation>
        <location evidence="1">Cell membrane</location>
        <topology evidence="1">Multi-pass membrane protein</topology>
    </subcellularLocation>
</comment>
<dbReference type="PIRSF" id="PIRSF500217">
    <property type="entry name" value="AlgI"/>
    <property type="match status" value="1"/>
</dbReference>
<feature type="transmembrane region" description="Helical" evidence="8">
    <location>
        <begin position="6"/>
        <end position="23"/>
    </location>
</feature>
<dbReference type="InterPro" id="IPR028362">
    <property type="entry name" value="AlgI"/>
</dbReference>
<evidence type="ECO:0000256" key="2">
    <source>
        <dbReference type="ARBA" id="ARBA00010323"/>
    </source>
</evidence>
<feature type="transmembrane region" description="Helical" evidence="8">
    <location>
        <begin position="143"/>
        <end position="165"/>
    </location>
</feature>
<evidence type="ECO:0000256" key="6">
    <source>
        <dbReference type="ARBA" id="ARBA00023136"/>
    </source>
</evidence>
<dbReference type="GO" id="GO:0016746">
    <property type="term" value="F:acyltransferase activity"/>
    <property type="evidence" value="ECO:0007669"/>
    <property type="project" value="UniProtKB-KW"/>
</dbReference>
<keyword evidence="4 8" id="KW-0812">Transmembrane</keyword>
<reference evidence="9" key="2">
    <citation type="journal article" date="2021" name="PeerJ">
        <title>Extensive microbial diversity within the chicken gut microbiome revealed by metagenomics and culture.</title>
        <authorList>
            <person name="Gilroy R."/>
            <person name="Ravi A."/>
            <person name="Getino M."/>
            <person name="Pursley I."/>
            <person name="Horton D.L."/>
            <person name="Alikhan N.F."/>
            <person name="Baker D."/>
            <person name="Gharbi K."/>
            <person name="Hall N."/>
            <person name="Watson M."/>
            <person name="Adriaenssens E.M."/>
            <person name="Foster-Nyarko E."/>
            <person name="Jarju S."/>
            <person name="Secka A."/>
            <person name="Antonio M."/>
            <person name="Oren A."/>
            <person name="Chaudhuri R.R."/>
            <person name="La Ragione R."/>
            <person name="Hildebrand F."/>
            <person name="Pallen M.J."/>
        </authorList>
    </citation>
    <scope>NUCLEOTIDE SEQUENCE</scope>
    <source>
        <strain evidence="9">CHK178-757</strain>
    </source>
</reference>
<reference evidence="9" key="1">
    <citation type="submission" date="2020-10" db="EMBL/GenBank/DDBJ databases">
        <authorList>
            <person name="Gilroy R."/>
        </authorList>
    </citation>
    <scope>NUCLEOTIDE SEQUENCE</scope>
    <source>
        <strain evidence="9">CHK178-757</strain>
    </source>
</reference>
<keyword evidence="7" id="KW-0808">Transferase</keyword>
<keyword evidence="7" id="KW-0012">Acyltransferase</keyword>
<accession>A0A9D1F6M0</accession>
<dbReference type="PANTHER" id="PTHR13285">
    <property type="entry name" value="ACYLTRANSFERASE"/>
    <property type="match status" value="1"/>
</dbReference>
<keyword evidence="6 7" id="KW-0472">Membrane</keyword>
<comment type="similarity">
    <text evidence="2 7">Belongs to the membrane-bound acyltransferase family.</text>
</comment>
<dbReference type="Pfam" id="PF03062">
    <property type="entry name" value="MBOAT"/>
    <property type="match status" value="1"/>
</dbReference>
<feature type="transmembrane region" description="Helical" evidence="8">
    <location>
        <begin position="380"/>
        <end position="400"/>
    </location>
</feature>
<feature type="transmembrane region" description="Helical" evidence="8">
    <location>
        <begin position="348"/>
        <end position="368"/>
    </location>
</feature>